<dbReference type="CDD" id="cd00303">
    <property type="entry name" value="retropepsin_like"/>
    <property type="match status" value="1"/>
</dbReference>
<proteinExistence type="predicted"/>
<gene>
    <name evidence="1" type="ORF">Sradi_2095900</name>
</gene>
<dbReference type="InterPro" id="IPR021109">
    <property type="entry name" value="Peptidase_aspartic_dom_sf"/>
</dbReference>
<dbReference type="PANTHER" id="PTHR33240:SF15">
    <property type="entry name" value="GAG-PRO-LIKE PROTEIN"/>
    <property type="match status" value="1"/>
</dbReference>
<evidence type="ECO:0000313" key="1">
    <source>
        <dbReference type="EMBL" id="KAL0404551.1"/>
    </source>
</evidence>
<dbReference type="SUPFAM" id="SSF50630">
    <property type="entry name" value="Acid proteases"/>
    <property type="match status" value="1"/>
</dbReference>
<dbReference type="EMBL" id="JACGWJ010000008">
    <property type="protein sequence ID" value="KAL0404551.1"/>
    <property type="molecule type" value="Genomic_DNA"/>
</dbReference>
<comment type="caution">
    <text evidence="1">The sequence shown here is derived from an EMBL/GenBank/DDBJ whole genome shotgun (WGS) entry which is preliminary data.</text>
</comment>
<sequence>MRENEERQKSRRYCNYHRDRGHETEECVHLQRELERLIQSGHLIEELYHSVKIPRTHEPIEGRTTSPPENWSSGRIIHLIEREGYGGNSRAARKRHLRELRSSVFMTTESDNRVREDITFSNEDTKRITFPHEEALVVSAIVSNTEVRRILINSGSSVDILFKETFRKMGMRREELMPRETILMGFEGSTIRALGEIILPVSLGEEPRIKTIMVRFLVVDTSYPSYNIILGRPALNAIGAVISTSCLKMKFPTEYEIGEVCGNQRSARECRCHALGKIQKDEGGHLNMEGKMNPVNAVKSISLDEAKREKFVQVGTNLSPEEEEELKSLLQNWEDVLEWEEGEIRGISEDIIRHELHVREGAKPVRQKKRNFGNERNQII</sequence>
<dbReference type="Gene3D" id="2.40.70.10">
    <property type="entry name" value="Acid Proteases"/>
    <property type="match status" value="1"/>
</dbReference>
<dbReference type="AlphaFoldDB" id="A0AAW2TLR3"/>
<reference evidence="1" key="1">
    <citation type="submission" date="2020-06" db="EMBL/GenBank/DDBJ databases">
        <authorList>
            <person name="Li T."/>
            <person name="Hu X."/>
            <person name="Zhang T."/>
            <person name="Song X."/>
            <person name="Zhang H."/>
            <person name="Dai N."/>
            <person name="Sheng W."/>
            <person name="Hou X."/>
            <person name="Wei L."/>
        </authorList>
    </citation>
    <scope>NUCLEOTIDE SEQUENCE</scope>
    <source>
        <strain evidence="1">G02</strain>
        <tissue evidence="1">Leaf</tissue>
    </source>
</reference>
<protein>
    <submittedName>
        <fullName evidence="1">Uncharacterized protein</fullName>
    </submittedName>
</protein>
<organism evidence="1">
    <name type="scientific">Sesamum radiatum</name>
    <name type="common">Black benniseed</name>
    <dbReference type="NCBI Taxonomy" id="300843"/>
    <lineage>
        <taxon>Eukaryota</taxon>
        <taxon>Viridiplantae</taxon>
        <taxon>Streptophyta</taxon>
        <taxon>Embryophyta</taxon>
        <taxon>Tracheophyta</taxon>
        <taxon>Spermatophyta</taxon>
        <taxon>Magnoliopsida</taxon>
        <taxon>eudicotyledons</taxon>
        <taxon>Gunneridae</taxon>
        <taxon>Pentapetalae</taxon>
        <taxon>asterids</taxon>
        <taxon>lamiids</taxon>
        <taxon>Lamiales</taxon>
        <taxon>Pedaliaceae</taxon>
        <taxon>Sesamum</taxon>
    </lineage>
</organism>
<name>A0AAW2TLR3_SESRA</name>
<reference evidence="1" key="2">
    <citation type="journal article" date="2024" name="Plant">
        <title>Genomic evolution and insights into agronomic trait innovations of Sesamum species.</title>
        <authorList>
            <person name="Miao H."/>
            <person name="Wang L."/>
            <person name="Qu L."/>
            <person name="Liu H."/>
            <person name="Sun Y."/>
            <person name="Le M."/>
            <person name="Wang Q."/>
            <person name="Wei S."/>
            <person name="Zheng Y."/>
            <person name="Lin W."/>
            <person name="Duan Y."/>
            <person name="Cao H."/>
            <person name="Xiong S."/>
            <person name="Wang X."/>
            <person name="Wei L."/>
            <person name="Li C."/>
            <person name="Ma Q."/>
            <person name="Ju M."/>
            <person name="Zhao R."/>
            <person name="Li G."/>
            <person name="Mu C."/>
            <person name="Tian Q."/>
            <person name="Mei H."/>
            <person name="Zhang T."/>
            <person name="Gao T."/>
            <person name="Zhang H."/>
        </authorList>
    </citation>
    <scope>NUCLEOTIDE SEQUENCE</scope>
    <source>
        <strain evidence="1">G02</strain>
    </source>
</reference>
<dbReference type="PANTHER" id="PTHR33240">
    <property type="entry name" value="OS08G0508500 PROTEIN"/>
    <property type="match status" value="1"/>
</dbReference>
<accession>A0AAW2TLR3</accession>